<dbReference type="PANTHER" id="PTHR12215:SF10">
    <property type="entry name" value="L-AMINOADIPATE-SEMIALDEHYDE DEHYDROGENASE-PHOSPHOPANTETHEINYL TRANSFERASE"/>
    <property type="match status" value="1"/>
</dbReference>
<comment type="similarity">
    <text evidence="1">Belongs to the P-Pant transferase superfamily. Gsp/Sfp/HetI/AcpT family.</text>
</comment>
<reference evidence="5" key="1">
    <citation type="submission" date="2016-12" db="EMBL/GenBank/DDBJ databases">
        <authorList>
            <person name="Moulin L."/>
        </authorList>
    </citation>
    <scope>NUCLEOTIDE SEQUENCE [LARGE SCALE GENOMIC DNA]</scope>
    <source>
        <strain evidence="5">STM 7183</strain>
    </source>
</reference>
<name>A0A1N7SNZ8_9BURK</name>
<evidence type="ECO:0000313" key="5">
    <source>
        <dbReference type="EMBL" id="SIT49152.1"/>
    </source>
</evidence>
<dbReference type="InterPro" id="IPR008278">
    <property type="entry name" value="4-PPantetheinyl_Trfase_dom"/>
</dbReference>
<evidence type="ECO:0000259" key="4">
    <source>
        <dbReference type="Pfam" id="PF22624"/>
    </source>
</evidence>
<keyword evidence="2 5" id="KW-0808">Transferase</keyword>
<dbReference type="GO" id="GO:0019878">
    <property type="term" value="P:lysine biosynthetic process via aminoadipic acid"/>
    <property type="evidence" value="ECO:0007669"/>
    <property type="project" value="TreeGrafter"/>
</dbReference>
<feature type="domain" description="4'-phosphopantetheinyl transferase" evidence="3">
    <location>
        <begin position="104"/>
        <end position="169"/>
    </location>
</feature>
<dbReference type="Pfam" id="PF22624">
    <property type="entry name" value="AASDHPPT_N"/>
    <property type="match status" value="1"/>
</dbReference>
<dbReference type="AlphaFoldDB" id="A0A1N7SNZ8"/>
<proteinExistence type="inferred from homology"/>
<evidence type="ECO:0000259" key="3">
    <source>
        <dbReference type="Pfam" id="PF01648"/>
    </source>
</evidence>
<dbReference type="InterPro" id="IPR037143">
    <property type="entry name" value="4-PPantetheinyl_Trfase_dom_sf"/>
</dbReference>
<accession>A0A1N7SNZ8</accession>
<dbReference type="EMBL" id="CYGY02000067">
    <property type="protein sequence ID" value="SIT49152.1"/>
    <property type="molecule type" value="Genomic_DNA"/>
</dbReference>
<comment type="caution">
    <text evidence="5">The sequence shown here is derived from an EMBL/GenBank/DDBJ whole genome shotgun (WGS) entry which is preliminary data.</text>
</comment>
<dbReference type="Pfam" id="PF01648">
    <property type="entry name" value="ACPS"/>
    <property type="match status" value="1"/>
</dbReference>
<dbReference type="GO" id="GO:0005829">
    <property type="term" value="C:cytosol"/>
    <property type="evidence" value="ECO:0007669"/>
    <property type="project" value="TreeGrafter"/>
</dbReference>
<dbReference type="GO" id="GO:0008897">
    <property type="term" value="F:holo-[acyl-carrier-protein] synthase activity"/>
    <property type="evidence" value="ECO:0007669"/>
    <property type="project" value="InterPro"/>
</dbReference>
<evidence type="ECO:0000256" key="1">
    <source>
        <dbReference type="ARBA" id="ARBA00010990"/>
    </source>
</evidence>
<organism evidence="5 6">
    <name type="scientific">Paraburkholderia piptadeniae</name>
    <dbReference type="NCBI Taxonomy" id="1701573"/>
    <lineage>
        <taxon>Bacteria</taxon>
        <taxon>Pseudomonadati</taxon>
        <taxon>Pseudomonadota</taxon>
        <taxon>Betaproteobacteria</taxon>
        <taxon>Burkholderiales</taxon>
        <taxon>Burkholderiaceae</taxon>
        <taxon>Paraburkholderia</taxon>
    </lineage>
</organism>
<evidence type="ECO:0000313" key="6">
    <source>
        <dbReference type="Proteomes" id="UP000195569"/>
    </source>
</evidence>
<feature type="domain" description="4'-phosphopantetheinyl transferase N-terminal" evidence="4">
    <location>
        <begin position="16"/>
        <end position="98"/>
    </location>
</feature>
<dbReference type="GO" id="GO:0000287">
    <property type="term" value="F:magnesium ion binding"/>
    <property type="evidence" value="ECO:0007669"/>
    <property type="project" value="InterPro"/>
</dbReference>
<keyword evidence="6" id="KW-1185">Reference proteome</keyword>
<gene>
    <name evidence="5" type="ORF">BN2476_670146</name>
</gene>
<dbReference type="InterPro" id="IPR050559">
    <property type="entry name" value="P-Pant_transferase_sf"/>
</dbReference>
<sequence length="243" mass="26682">MHVWVLDEPVIGQACSSLVHTLSQDERQHAQAYRHEGDRNNFIARRSMLRWLIGVYLRSRPESLRFNVTRHGKPALQWPRGTRLAFNVSHTDGLALLAFALNCRVGIDVERQIEGIDFANVGRGIFSPVEESVLAAARPDSATAFLSIWTRKEALLKALGSGLLVEPASYTTEDAPALGEGRWHASKKGTRIAGWTCMDLGLGPEVQGALAVSLDDACVTLCRCSPSTWAENSSFETNLLSVI</sequence>
<protein>
    <submittedName>
        <fullName evidence="5">4'-phosphopantetheinyl transferase (Modular protein)</fullName>
    </submittedName>
</protein>
<dbReference type="Proteomes" id="UP000195569">
    <property type="component" value="Unassembled WGS sequence"/>
</dbReference>
<evidence type="ECO:0000256" key="2">
    <source>
        <dbReference type="ARBA" id="ARBA00022679"/>
    </source>
</evidence>
<dbReference type="Gene3D" id="3.90.470.20">
    <property type="entry name" value="4'-phosphopantetheinyl transferase domain"/>
    <property type="match status" value="1"/>
</dbReference>
<dbReference type="InterPro" id="IPR055066">
    <property type="entry name" value="AASDHPPT_N"/>
</dbReference>
<dbReference type="PANTHER" id="PTHR12215">
    <property type="entry name" value="PHOSPHOPANTETHEINE TRANSFERASE"/>
    <property type="match status" value="1"/>
</dbReference>
<dbReference type="SUPFAM" id="SSF56214">
    <property type="entry name" value="4'-phosphopantetheinyl transferase"/>
    <property type="match status" value="2"/>
</dbReference>